<feature type="region of interest" description="Disordered" evidence="1">
    <location>
        <begin position="58"/>
        <end position="82"/>
    </location>
</feature>
<dbReference type="PANTHER" id="PTHR23135">
    <property type="entry name" value="MUR LIGASE FAMILY MEMBER"/>
    <property type="match status" value="1"/>
</dbReference>
<dbReference type="PANTHER" id="PTHR23135:SF4">
    <property type="entry name" value="UDP-N-ACETYLMURAMOYL-L-ALANYL-D-GLUTAMATE--2,6-DIAMINOPIMELATE LIGASE MURE HOMOLOG, CHLOROPLASTIC"/>
    <property type="match status" value="1"/>
</dbReference>
<dbReference type="Gene3D" id="3.40.1190.10">
    <property type="entry name" value="Mur-like, catalytic domain"/>
    <property type="match status" value="1"/>
</dbReference>
<dbReference type="EMBL" id="BMAR01000006">
    <property type="protein sequence ID" value="GFR43731.1"/>
    <property type="molecule type" value="Genomic_DNA"/>
</dbReference>
<keyword evidence="5" id="KW-1185">Reference proteome</keyword>
<gene>
    <name evidence="4" type="ORF">Agub_g4842</name>
</gene>
<dbReference type="InterPro" id="IPR036615">
    <property type="entry name" value="Mur_ligase_C_dom_sf"/>
</dbReference>
<dbReference type="InterPro" id="IPR004101">
    <property type="entry name" value="Mur_ligase_C"/>
</dbReference>
<sequence length="777" mass="83894">MLSQQLHSRIHQSRRQVHAPCSTVATCPVVVRQPRHHTCVSQTCVTSHGPLRHELTVARASRRGRPPAPDEEPAPDAPDDDMYINEDQFEYDEGEDGEFEAQLDPMSRKLMGMDDEDGNEDDEFEEDEQLEDESLLEEAAEADRDGAAADDVGEPSTSYPEPPVRVFRAADLFGEAAIMDAALWLAAHFPDCIISGVQSNPHLVVPGDLFVLHPWLAGEEGELEAVRIAVSKGASAVVGPSLAPEEGPGLAGDAVPDPVSELGLLPEEVPMVRVEDAVAAGARLATAFYDAPSRNLVTIGVMGYLGKSTTAWLIRGILEELGQTVGLVSSIEHAIAEDRLDEDGELWEPLEEDPSAERESSVPFKLIPYAGKYVQLYGDRMPGLNVQKLLGAMVDRGAGVAVMEIGGEALQLGSYDFVDLNVAVVTGLSPPPAHQQTPEATDDRWAHTAEVAAATLQVKLTDPESQALVLNADDPAAEELLARLGGSVPVVTYGITNSGAAVWAESIKSNIWETEVIIRTPSGRLQIITNLLGRHNVGNLLAAVATGVALKAPLESIVAGIEAVEIPGRSEVIDEGQEFSVVVDAARDPDTLGAMLDALRLGGARQIFTVFGCSGNEDPSIRPKMGAVAHAKSDYVIITNENPRLEDPAKVVSDIVAGFPDDIVSRYSAYAYFPFQDQGRTPLWFEPYLQKAQRDNKRYIMEDRYSAIRAAIGTAGPEDVVLLAGKGHEDWVEHAAEDGSILTGWLDDRVEARNALSKLKYLEELPDTFSRDTLPWG</sequence>
<feature type="region of interest" description="Disordered" evidence="1">
    <location>
        <begin position="109"/>
        <end position="161"/>
    </location>
</feature>
<feature type="domain" description="Mur ligase C-terminal" evidence="2">
    <location>
        <begin position="568"/>
        <end position="727"/>
    </location>
</feature>
<dbReference type="Gene3D" id="3.90.190.20">
    <property type="entry name" value="Mur ligase, C-terminal domain"/>
    <property type="match status" value="1"/>
</dbReference>
<dbReference type="SUPFAM" id="SSF53244">
    <property type="entry name" value="MurD-like peptide ligases, peptide-binding domain"/>
    <property type="match status" value="1"/>
</dbReference>
<dbReference type="Pfam" id="PF02875">
    <property type="entry name" value="Mur_ligase_C"/>
    <property type="match status" value="1"/>
</dbReference>
<feature type="compositionally biased region" description="Acidic residues" evidence="1">
    <location>
        <begin position="113"/>
        <end position="140"/>
    </location>
</feature>
<dbReference type="Proteomes" id="UP001054857">
    <property type="component" value="Unassembled WGS sequence"/>
</dbReference>
<dbReference type="Pfam" id="PF08245">
    <property type="entry name" value="Mur_ligase_M"/>
    <property type="match status" value="1"/>
</dbReference>
<dbReference type="GO" id="GO:0005524">
    <property type="term" value="F:ATP binding"/>
    <property type="evidence" value="ECO:0007669"/>
    <property type="project" value="InterPro"/>
</dbReference>
<organism evidence="4 5">
    <name type="scientific">Astrephomene gubernaculifera</name>
    <dbReference type="NCBI Taxonomy" id="47775"/>
    <lineage>
        <taxon>Eukaryota</taxon>
        <taxon>Viridiplantae</taxon>
        <taxon>Chlorophyta</taxon>
        <taxon>core chlorophytes</taxon>
        <taxon>Chlorophyceae</taxon>
        <taxon>CS clade</taxon>
        <taxon>Chlamydomonadales</taxon>
        <taxon>Astrephomenaceae</taxon>
        <taxon>Astrephomene</taxon>
    </lineage>
</organism>
<evidence type="ECO:0000259" key="2">
    <source>
        <dbReference type="Pfam" id="PF02875"/>
    </source>
</evidence>
<protein>
    <submittedName>
        <fullName evidence="4">Uncharacterized protein</fullName>
    </submittedName>
</protein>
<evidence type="ECO:0000256" key="1">
    <source>
        <dbReference type="SAM" id="MobiDB-lite"/>
    </source>
</evidence>
<dbReference type="SUPFAM" id="SSF53623">
    <property type="entry name" value="MurD-like peptide ligases, catalytic domain"/>
    <property type="match status" value="1"/>
</dbReference>
<name>A0AAD3HKA6_9CHLO</name>
<comment type="caution">
    <text evidence="4">The sequence shown here is derived from an EMBL/GenBank/DDBJ whole genome shotgun (WGS) entry which is preliminary data.</text>
</comment>
<feature type="non-terminal residue" evidence="4">
    <location>
        <position position="777"/>
    </location>
</feature>
<dbReference type="GO" id="GO:0016881">
    <property type="term" value="F:acid-amino acid ligase activity"/>
    <property type="evidence" value="ECO:0007669"/>
    <property type="project" value="InterPro"/>
</dbReference>
<feature type="domain" description="Mur ligase central" evidence="3">
    <location>
        <begin position="384"/>
        <end position="546"/>
    </location>
</feature>
<accession>A0AAD3HKA6</accession>
<evidence type="ECO:0000313" key="5">
    <source>
        <dbReference type="Proteomes" id="UP001054857"/>
    </source>
</evidence>
<proteinExistence type="predicted"/>
<reference evidence="4 5" key="1">
    <citation type="journal article" date="2021" name="Sci. Rep.">
        <title>Genome sequencing of the multicellular alga Astrephomene provides insights into convergent evolution of germ-soma differentiation.</title>
        <authorList>
            <person name="Yamashita S."/>
            <person name="Yamamoto K."/>
            <person name="Matsuzaki R."/>
            <person name="Suzuki S."/>
            <person name="Yamaguchi H."/>
            <person name="Hirooka S."/>
            <person name="Minakuchi Y."/>
            <person name="Miyagishima S."/>
            <person name="Kawachi M."/>
            <person name="Toyoda A."/>
            <person name="Nozaki H."/>
        </authorList>
    </citation>
    <scope>NUCLEOTIDE SEQUENCE [LARGE SCALE GENOMIC DNA]</scope>
    <source>
        <strain evidence="4 5">NIES-4017</strain>
    </source>
</reference>
<evidence type="ECO:0000313" key="4">
    <source>
        <dbReference type="EMBL" id="GFR43731.1"/>
    </source>
</evidence>
<feature type="compositionally biased region" description="Acidic residues" evidence="1">
    <location>
        <begin position="69"/>
        <end position="82"/>
    </location>
</feature>
<dbReference type="AlphaFoldDB" id="A0AAD3HKA6"/>
<evidence type="ECO:0000259" key="3">
    <source>
        <dbReference type="Pfam" id="PF08245"/>
    </source>
</evidence>
<dbReference type="InterPro" id="IPR013221">
    <property type="entry name" value="Mur_ligase_cen"/>
</dbReference>
<dbReference type="InterPro" id="IPR036565">
    <property type="entry name" value="Mur-like_cat_sf"/>
</dbReference>